<name>A0A502EXC7_9FLAO</name>
<accession>A0A502EXC7</accession>
<proteinExistence type="predicted"/>
<dbReference type="OrthoDB" id="799046at2"/>
<dbReference type="AlphaFoldDB" id="A0A502EXC7"/>
<dbReference type="RefSeq" id="WP_140506200.1">
    <property type="nucleotide sequence ID" value="NZ_RCZH01000005.1"/>
</dbReference>
<comment type="caution">
    <text evidence="2">The sequence shown here is derived from an EMBL/GenBank/DDBJ whole genome shotgun (WGS) entry which is preliminary data.</text>
</comment>
<reference evidence="2 3" key="1">
    <citation type="journal article" date="2019" name="Environ. Microbiol.">
        <title>Species interactions and distinct microbial communities in high Arctic permafrost affected cryosols are associated with the CH4 and CO2 gas fluxes.</title>
        <authorList>
            <person name="Altshuler I."/>
            <person name="Hamel J."/>
            <person name="Turney S."/>
            <person name="Magnuson E."/>
            <person name="Levesque R."/>
            <person name="Greer C."/>
            <person name="Whyte L.G."/>
        </authorList>
    </citation>
    <scope>NUCLEOTIDE SEQUENCE [LARGE SCALE GENOMIC DNA]</scope>
    <source>
        <strain evidence="2 3">42</strain>
    </source>
</reference>
<organism evidence="2 3">
    <name type="scientific">Flavobacterium pectinovorum</name>
    <dbReference type="NCBI Taxonomy" id="29533"/>
    <lineage>
        <taxon>Bacteria</taxon>
        <taxon>Pseudomonadati</taxon>
        <taxon>Bacteroidota</taxon>
        <taxon>Flavobacteriia</taxon>
        <taxon>Flavobacteriales</taxon>
        <taxon>Flavobacteriaceae</taxon>
        <taxon>Flavobacterium</taxon>
    </lineage>
</organism>
<evidence type="ECO:0000313" key="3">
    <source>
        <dbReference type="Proteomes" id="UP000319700"/>
    </source>
</evidence>
<keyword evidence="1" id="KW-1133">Transmembrane helix</keyword>
<keyword evidence="1" id="KW-0472">Membrane</keyword>
<dbReference type="Proteomes" id="UP000319700">
    <property type="component" value="Unassembled WGS sequence"/>
</dbReference>
<keyword evidence="1" id="KW-0812">Transmembrane</keyword>
<feature type="transmembrane region" description="Helical" evidence="1">
    <location>
        <begin position="134"/>
        <end position="154"/>
    </location>
</feature>
<evidence type="ECO:0000256" key="1">
    <source>
        <dbReference type="SAM" id="Phobius"/>
    </source>
</evidence>
<protein>
    <submittedName>
        <fullName evidence="2">Uncharacterized protein</fullName>
    </submittedName>
</protein>
<sequence>MPNKKITEAIIDKINIGYDDYDLEKFLEQQEVNSSDFETLIEGAKNKILEHNLKTYPKQNKSTFIFCLSLFAALFLFFVIILPLSNISNGIIPISILGAISISLSGSYALLYYKSWNKDFIEKIGKPKFDLQNYILLFSLPTVLIYFMISKSFISGSGYHLYKLNSTIRLINSLFS</sequence>
<gene>
    <name evidence="2" type="ORF">EAH81_09445</name>
</gene>
<evidence type="ECO:0000313" key="2">
    <source>
        <dbReference type="EMBL" id="TPG41694.1"/>
    </source>
</evidence>
<feature type="transmembrane region" description="Helical" evidence="1">
    <location>
        <begin position="63"/>
        <end position="84"/>
    </location>
</feature>
<feature type="transmembrane region" description="Helical" evidence="1">
    <location>
        <begin position="90"/>
        <end position="113"/>
    </location>
</feature>
<dbReference type="EMBL" id="RCZH01000005">
    <property type="protein sequence ID" value="TPG41694.1"/>
    <property type="molecule type" value="Genomic_DNA"/>
</dbReference>
<keyword evidence="3" id="KW-1185">Reference proteome</keyword>